<evidence type="ECO:0000256" key="1">
    <source>
        <dbReference type="ARBA" id="ARBA00022723"/>
    </source>
</evidence>
<sequence length="192" mass="22050">MKRSFDAFESEHKSAQNSFSENNDFQRTQFGGNCLTTCSNLNVNATIVPPGFETISHPIFQSQRSSDFESSISFECSFREQDELCTRRVTRQKSKRQRHIECPICFGCVCDPVTPDSCPHTFCLSCIRLWARQCYKLQQLPSCPICKRRIQTFTNIQGETVPLNLFPKSNSNRLSKDRAQNITSRTNSLCRE</sequence>
<feature type="domain" description="RING-type" evidence="5">
    <location>
        <begin position="102"/>
        <end position="147"/>
    </location>
</feature>
<dbReference type="GO" id="GO:0008270">
    <property type="term" value="F:zinc ion binding"/>
    <property type="evidence" value="ECO:0007669"/>
    <property type="project" value="UniProtKB-KW"/>
</dbReference>
<evidence type="ECO:0000259" key="5">
    <source>
        <dbReference type="PROSITE" id="PS50089"/>
    </source>
</evidence>
<dbReference type="EMBL" id="HBIN01022622">
    <property type="protein sequence ID" value="CAE0447399.1"/>
    <property type="molecule type" value="Transcribed_RNA"/>
</dbReference>
<evidence type="ECO:0000256" key="3">
    <source>
        <dbReference type="ARBA" id="ARBA00022833"/>
    </source>
</evidence>
<dbReference type="Pfam" id="PF00097">
    <property type="entry name" value="zf-C3HC4"/>
    <property type="match status" value="1"/>
</dbReference>
<keyword evidence="2 4" id="KW-0863">Zinc-finger</keyword>
<dbReference type="InterPro" id="IPR013083">
    <property type="entry name" value="Znf_RING/FYVE/PHD"/>
</dbReference>
<accession>A0A7S3PR51</accession>
<evidence type="ECO:0000256" key="4">
    <source>
        <dbReference type="PROSITE-ProRule" id="PRU00175"/>
    </source>
</evidence>
<keyword evidence="1" id="KW-0479">Metal-binding</keyword>
<dbReference type="Gene3D" id="3.30.40.10">
    <property type="entry name" value="Zinc/RING finger domain, C3HC4 (zinc finger)"/>
    <property type="match status" value="1"/>
</dbReference>
<dbReference type="InterPro" id="IPR018957">
    <property type="entry name" value="Znf_C3HC4_RING-type"/>
</dbReference>
<evidence type="ECO:0000313" key="6">
    <source>
        <dbReference type="EMBL" id="CAE0447399.1"/>
    </source>
</evidence>
<reference evidence="6" key="1">
    <citation type="submission" date="2021-01" db="EMBL/GenBank/DDBJ databases">
        <authorList>
            <person name="Corre E."/>
            <person name="Pelletier E."/>
            <person name="Niang G."/>
            <person name="Scheremetjew M."/>
            <person name="Finn R."/>
            <person name="Kale V."/>
            <person name="Holt S."/>
            <person name="Cochrane G."/>
            <person name="Meng A."/>
            <person name="Brown T."/>
            <person name="Cohen L."/>
        </authorList>
    </citation>
    <scope>NUCLEOTIDE SEQUENCE</scope>
    <source>
        <strain evidence="6">GSBS06</strain>
    </source>
</reference>
<dbReference type="InterPro" id="IPR001841">
    <property type="entry name" value="Znf_RING"/>
</dbReference>
<name>A0A7S3PR51_9STRA</name>
<keyword evidence="3" id="KW-0862">Zinc</keyword>
<protein>
    <recommendedName>
        <fullName evidence="5">RING-type domain-containing protein</fullName>
    </recommendedName>
</protein>
<evidence type="ECO:0000256" key="2">
    <source>
        <dbReference type="ARBA" id="ARBA00022771"/>
    </source>
</evidence>
<dbReference type="AlphaFoldDB" id="A0A7S3PR51"/>
<organism evidence="6">
    <name type="scientific">Aplanochytrium stocchinoi</name>
    <dbReference type="NCBI Taxonomy" id="215587"/>
    <lineage>
        <taxon>Eukaryota</taxon>
        <taxon>Sar</taxon>
        <taxon>Stramenopiles</taxon>
        <taxon>Bigyra</taxon>
        <taxon>Labyrinthulomycetes</taxon>
        <taxon>Thraustochytrida</taxon>
        <taxon>Thraustochytriidae</taxon>
        <taxon>Aplanochytrium</taxon>
    </lineage>
</organism>
<dbReference type="PROSITE" id="PS00518">
    <property type="entry name" value="ZF_RING_1"/>
    <property type="match status" value="1"/>
</dbReference>
<proteinExistence type="predicted"/>
<dbReference type="SUPFAM" id="SSF57850">
    <property type="entry name" value="RING/U-box"/>
    <property type="match status" value="1"/>
</dbReference>
<gene>
    <name evidence="6" type="ORF">ASTO00021_LOCUS17371</name>
</gene>
<dbReference type="InterPro" id="IPR017907">
    <property type="entry name" value="Znf_RING_CS"/>
</dbReference>
<dbReference type="PROSITE" id="PS50089">
    <property type="entry name" value="ZF_RING_2"/>
    <property type="match status" value="1"/>
</dbReference>